<sequence length="1997" mass="216683">MHGCNSGSAHVVNAEVDSMGGVVDGGVGIGLKTSPRRVAIEKAQAELRQEYDVREERRRELEFLEKGGNPLDFKLGNAASVSVQSTSLTDQHQEQFVTSEAKGSFVLTASPHGDSVDSSARPGAPSISEPNTADNLLLFDGENELPEGEKRSLHSNRRNNIAPSEQSSQIGVSQNTKETEDSAIFRPYARRNRSRPNHGPRGGSRDGKGLLSDTNKQKDQNVPSVSKPKPVSLNGEIFVKDPATSDPLDNEIMGLRTHQTNSVSTSLAADKLDITLNRNFKEDQRIVPSQDDTVHNPLVLAFGKASAGGERNPGASGELELSPRVAAAQPVDESCPGQTNGFGNIKVDRKGAPTEDQNSSVAVGLKSFDPESCCAQTSLARDVNNDTDMCTNTKNADANGTALEQTLFEKKLSSTASEAVKERSKTNIGENGTTAKNEHAAGYVNHSGSGSNIKNEEDFHMNSSSMQNKLKDSSSIRGHHSNDSTVLKADKGESVVMVDHSNSTKDDNCERLQVSKDLSIATNPQSTLADKVTTAASDCQPCSPHHLKLADKAHEDSILEEARIIEVKRKRIMELSAHALPSPILRKSHWDFVLEEMAWLANDFAQERLWKTTAAAQLCHQASFTSRLKFEKQNKNLEMKILCHSMAKAVMQFWHSVELLLDKDVPEHNCIGGAVESEKVDSNEVSRDKRKNSEMESSNCLEGQNARKKLGLKVHSYALRYIMDSRSHGISSQAEAPATPDKISDSGTVDMSWEENLTEESLFYTVPPAAMETYRKSIESHFVLCEKTGSSIHEEVETSIYDTAAEFGCEEVAYDEDEGETSTYYLPGTYEGRRSSKPVQKKHKHRMKYTHRSNEIGTDMPYAHYSTGAHPSTLYGNRPANLNVGTITKRTRTASRQRVVSPFSVVAGTVQALAKIDATSSGDTNSFQDDQSTLHGGSQLQKGMEVESVGDFEKQLPYDCGETSVKPKKKKPKNMGSAYDPGWQLESVVPSEQRDHSKKRSDSHHFDSNGNSGLYGQHIGKKPKMTKQSLETFENISPINNSILSPAASQMSNMSNPNKLIRIITGRDKGRKAKLLKNSAGGQPGSGTPWTLFEDQALVVLVHDMGPNWELVSDAVNSTLQFKCIFRKPKECKERHKILMDKSAGDGADSAEDSGSSQSYPSTLPGIPKGSARQLFQRLQGPVEEDALKTHFDKIIKIGQKQRYHRNQNDNQDLKQLAPVHNSHVIALSQVCPNNLNGGLLTPLDLCDTNATSPDVLSLGYQGSHAAGLALPNHGSVPSVLPSSGLSSSNPPPSGMSLGNNLSSPSGPMAASVRDSRYGVPRGVPLSVDEQQRLQQYNQLISGRNMQQSSMSVPGSHSGSDRGVRMLSGANGLGMMGGINRSIAMARPGFQGMASSSMLSSSMVGMPSPANMHSGVSAGQGNSMLRPRDNVHMMRPGHNQGHQRKMMVPEHSMQVTQGNSQGMPAFSGISSAFNSQTTPPSVQQYPGHAQQPHQLSQQQSHLSNSHPHLQGPNHATNSQQAYAIRLAKERQLQQRYLQQQQQQLSATNALNPHGQAQAQLPISPPQQNSSQAQPQNSSQQVSHSPATPSSPLGPMSSQHQQQKHHLPQPGFSRNPGSNVTSQAVKQRQRQAQQRQYQQPARQHPNQPQHAQPQPQAKILKGIGRGNMLLHQNNPVDPSHINGLSVAPGSQPIEKGDQVTQMMQGQSLYPGSGLDPNQPPKPLGPAHPSNHCQLQQKLHSGSTSSSSKQHQPSVSPSDSNIQVQVSPVASGHITTTQPAVVSPNHHQLQMQSQTPSKQINQTQLNVQKTLQHNCQVHSESLSMSQTDSLKIDQQPGNSASQVSTGTSMSQGSMDSASALAVAPVSSQRKTSEPSFDSPNPNPVTQVSSLESTSVGNSAATEPPTVNPGLGPRKLSANLPSHAHNSGAQWQHHQSLPLKQQSSLQPNLSQQSCQQTEHQPQQQEEEQHFPKDVALQHQVQNLQPAQSSLLIRPPNSTVE</sequence>
<feature type="compositionally biased region" description="Low complexity" evidence="2">
    <location>
        <begin position="1929"/>
        <end position="1960"/>
    </location>
</feature>
<feature type="region of interest" description="Disordered" evidence="2">
    <location>
        <begin position="108"/>
        <end position="133"/>
    </location>
</feature>
<dbReference type="EMBL" id="ASHM01000194">
    <property type="protein sequence ID" value="PNY04130.1"/>
    <property type="molecule type" value="Genomic_DNA"/>
</dbReference>
<evidence type="ECO:0000313" key="6">
    <source>
        <dbReference type="Proteomes" id="UP000236291"/>
    </source>
</evidence>
<feature type="region of interest" description="Disordered" evidence="2">
    <location>
        <begin position="1279"/>
        <end position="1313"/>
    </location>
</feature>
<feature type="region of interest" description="Disordered" evidence="2">
    <location>
        <begin position="1453"/>
        <end position="1516"/>
    </location>
</feature>
<dbReference type="STRING" id="57577.A0A2K3NM86"/>
<dbReference type="GO" id="GO:0003677">
    <property type="term" value="F:DNA binding"/>
    <property type="evidence" value="ECO:0007669"/>
    <property type="project" value="UniProtKB-KW"/>
</dbReference>
<evidence type="ECO:0000256" key="1">
    <source>
        <dbReference type="ARBA" id="ARBA00022853"/>
    </source>
</evidence>
<feature type="compositionally biased region" description="Low complexity" evidence="2">
    <location>
        <begin position="1854"/>
        <end position="1865"/>
    </location>
</feature>
<feature type="region of interest" description="Disordered" evidence="2">
    <location>
        <begin position="1667"/>
        <end position="1692"/>
    </location>
</feature>
<keyword evidence="5" id="KW-0547">Nucleotide-binding</keyword>
<feature type="domain" description="HSA" evidence="4">
    <location>
        <begin position="577"/>
        <end position="652"/>
    </location>
</feature>
<feature type="compositionally biased region" description="Low complexity" evidence="2">
    <location>
        <begin position="1622"/>
        <end position="1654"/>
    </location>
</feature>
<name>A0A2K3NM86_TRIPR</name>
<feature type="region of interest" description="Disordered" evidence="2">
    <location>
        <begin position="1143"/>
        <end position="1167"/>
    </location>
</feature>
<dbReference type="SMART" id="SM00717">
    <property type="entry name" value="SANT"/>
    <property type="match status" value="1"/>
</dbReference>
<dbReference type="InterPro" id="IPR014012">
    <property type="entry name" value="HSA_dom"/>
</dbReference>
<feature type="compositionally biased region" description="Polar residues" evidence="2">
    <location>
        <begin position="1453"/>
        <end position="1484"/>
    </location>
</feature>
<feature type="compositionally biased region" description="Polar residues" evidence="2">
    <location>
        <begin position="1871"/>
        <end position="1898"/>
    </location>
</feature>
<feature type="region of interest" description="Disordered" evidence="2">
    <location>
        <begin position="146"/>
        <end position="245"/>
    </location>
</feature>
<reference evidence="5 6" key="2">
    <citation type="journal article" date="2017" name="Front. Plant Sci.">
        <title>Gene Classification and Mining of Molecular Markers Useful in Red Clover (Trifolium pratense) Breeding.</title>
        <authorList>
            <person name="Istvanek J."/>
            <person name="Dluhosova J."/>
            <person name="Dluhos P."/>
            <person name="Patkova L."/>
            <person name="Nedelnik J."/>
            <person name="Repkova J."/>
        </authorList>
    </citation>
    <scope>NUCLEOTIDE SEQUENCE [LARGE SCALE GENOMIC DNA]</scope>
    <source>
        <strain evidence="6">cv. Tatra</strain>
        <tissue evidence="5">Young leaves</tissue>
    </source>
</reference>
<dbReference type="Pfam" id="PF13921">
    <property type="entry name" value="Myb_DNA-bind_6"/>
    <property type="match status" value="1"/>
</dbReference>
<keyword evidence="5" id="KW-0378">Hydrolase</keyword>
<feature type="compositionally biased region" description="Polar residues" evidence="2">
    <location>
        <begin position="158"/>
        <end position="176"/>
    </location>
</feature>
<feature type="compositionally biased region" description="Basic residues" evidence="2">
    <location>
        <begin position="835"/>
        <end position="850"/>
    </location>
</feature>
<feature type="region of interest" description="Disordered" evidence="2">
    <location>
        <begin position="830"/>
        <end position="850"/>
    </location>
</feature>
<feature type="region of interest" description="Disordered" evidence="2">
    <location>
        <begin position="1817"/>
        <end position="1997"/>
    </location>
</feature>
<dbReference type="GO" id="GO:0035267">
    <property type="term" value="C:NuA4 histone acetyltransferase complex"/>
    <property type="evidence" value="ECO:0007669"/>
    <property type="project" value="InterPro"/>
</dbReference>
<dbReference type="PROSITE" id="PS50090">
    <property type="entry name" value="MYB_LIKE"/>
    <property type="match status" value="1"/>
</dbReference>
<evidence type="ECO:0000256" key="2">
    <source>
        <dbReference type="SAM" id="MobiDB-lite"/>
    </source>
</evidence>
<keyword evidence="1" id="KW-0156">Chromatin regulator</keyword>
<dbReference type="CDD" id="cd00167">
    <property type="entry name" value="SANT"/>
    <property type="match status" value="1"/>
</dbReference>
<feature type="region of interest" description="Disordered" evidence="2">
    <location>
        <begin position="329"/>
        <end position="357"/>
    </location>
</feature>
<feature type="compositionally biased region" description="Low complexity" evidence="2">
    <location>
        <begin position="1734"/>
        <end position="1756"/>
    </location>
</feature>
<feature type="compositionally biased region" description="Polar residues" evidence="2">
    <location>
        <begin position="426"/>
        <end position="435"/>
    </location>
</feature>
<dbReference type="InterPro" id="IPR001005">
    <property type="entry name" value="SANT/Myb"/>
</dbReference>
<evidence type="ECO:0000259" key="4">
    <source>
        <dbReference type="PROSITE" id="PS51204"/>
    </source>
</evidence>
<dbReference type="GO" id="GO:0006325">
    <property type="term" value="P:chromatin organization"/>
    <property type="evidence" value="ECO:0007669"/>
    <property type="project" value="UniProtKB-KW"/>
</dbReference>
<feature type="compositionally biased region" description="Low complexity" evidence="2">
    <location>
        <begin position="1490"/>
        <end position="1510"/>
    </location>
</feature>
<reference evidence="5 6" key="1">
    <citation type="journal article" date="2014" name="Am. J. Bot.">
        <title>Genome assembly and annotation for red clover (Trifolium pratense; Fabaceae).</title>
        <authorList>
            <person name="Istvanek J."/>
            <person name="Jaros M."/>
            <person name="Krenek A."/>
            <person name="Repkova J."/>
        </authorList>
    </citation>
    <scope>NUCLEOTIDE SEQUENCE [LARGE SCALE GENOMIC DNA]</scope>
    <source>
        <strain evidence="6">cv. Tatra</strain>
        <tissue evidence="5">Young leaves</tissue>
    </source>
</reference>
<feature type="region of interest" description="Disordered" evidence="2">
    <location>
        <begin position="1779"/>
        <end position="1799"/>
    </location>
</feature>
<feature type="domain" description="Myb-like" evidence="3">
    <location>
        <begin position="1089"/>
        <end position="1140"/>
    </location>
</feature>
<keyword evidence="5" id="KW-0067">ATP-binding</keyword>
<evidence type="ECO:0000313" key="5">
    <source>
        <dbReference type="EMBL" id="PNY04130.1"/>
    </source>
</evidence>
<dbReference type="SMART" id="SM00573">
    <property type="entry name" value="HSA"/>
    <property type="match status" value="1"/>
</dbReference>
<keyword evidence="5" id="KW-0347">Helicase</keyword>
<feature type="compositionally biased region" description="Low complexity" evidence="2">
    <location>
        <begin position="1279"/>
        <end position="1301"/>
    </location>
</feature>
<organism evidence="5 6">
    <name type="scientific">Trifolium pratense</name>
    <name type="common">Red clover</name>
    <dbReference type="NCBI Taxonomy" id="57577"/>
    <lineage>
        <taxon>Eukaryota</taxon>
        <taxon>Viridiplantae</taxon>
        <taxon>Streptophyta</taxon>
        <taxon>Embryophyta</taxon>
        <taxon>Tracheophyta</taxon>
        <taxon>Spermatophyta</taxon>
        <taxon>Magnoliopsida</taxon>
        <taxon>eudicotyledons</taxon>
        <taxon>Gunneridae</taxon>
        <taxon>Pentapetalae</taxon>
        <taxon>rosids</taxon>
        <taxon>fabids</taxon>
        <taxon>Fabales</taxon>
        <taxon>Fabaceae</taxon>
        <taxon>Papilionoideae</taxon>
        <taxon>50 kb inversion clade</taxon>
        <taxon>NPAAA clade</taxon>
        <taxon>Hologalegina</taxon>
        <taxon>IRL clade</taxon>
        <taxon>Trifolieae</taxon>
        <taxon>Trifolium</taxon>
    </lineage>
</organism>
<accession>A0A2K3NM86</accession>
<dbReference type="InterPro" id="IPR044798">
    <property type="entry name" value="EAF1A/B"/>
</dbReference>
<proteinExistence type="predicted"/>
<dbReference type="PANTHER" id="PTHR46774:SF3">
    <property type="entry name" value="CHROMATIN MODIFICATION-RELATED PROTEIN EAF1 A-RELATED"/>
    <property type="match status" value="1"/>
</dbReference>
<feature type="compositionally biased region" description="Basic and acidic residues" evidence="2">
    <location>
        <begin position="676"/>
        <end position="694"/>
    </location>
</feature>
<dbReference type="ExpressionAtlas" id="A0A2K3NM86">
    <property type="expression patterns" value="baseline"/>
</dbReference>
<gene>
    <name evidence="5" type="ORF">L195_g000543</name>
</gene>
<dbReference type="PROSITE" id="PS51204">
    <property type="entry name" value="HSA"/>
    <property type="match status" value="1"/>
</dbReference>
<feature type="compositionally biased region" description="Polar residues" evidence="2">
    <location>
        <begin position="919"/>
        <end position="941"/>
    </location>
</feature>
<comment type="caution">
    <text evidence="5">The sequence shown here is derived from an EMBL/GenBank/DDBJ whole genome shotgun (WGS) entry which is preliminary data.</text>
</comment>
<dbReference type="Pfam" id="PF07529">
    <property type="entry name" value="HSA"/>
    <property type="match status" value="1"/>
</dbReference>
<dbReference type="PANTHER" id="PTHR46774">
    <property type="entry name" value="CHROMATIN MODIFICATION-RELATED PROTEIN EAF1 A-RELATED"/>
    <property type="match status" value="1"/>
</dbReference>
<protein>
    <submittedName>
        <fullName evidence="5">Helicase/SANT-associated DNA-binding protein</fullName>
    </submittedName>
</protein>
<dbReference type="Proteomes" id="UP000236291">
    <property type="component" value="Unassembled WGS sequence"/>
</dbReference>
<feature type="compositionally biased region" description="Polar residues" evidence="2">
    <location>
        <begin position="1817"/>
        <end position="1827"/>
    </location>
</feature>
<feature type="compositionally biased region" description="Low complexity" evidence="2">
    <location>
        <begin position="1145"/>
        <end position="1159"/>
    </location>
</feature>
<dbReference type="GO" id="GO:0004386">
    <property type="term" value="F:helicase activity"/>
    <property type="evidence" value="ECO:0007669"/>
    <property type="project" value="UniProtKB-KW"/>
</dbReference>
<feature type="region of interest" description="Disordered" evidence="2">
    <location>
        <begin position="1553"/>
        <end position="1654"/>
    </location>
</feature>
<feature type="compositionally biased region" description="Polar residues" evidence="2">
    <location>
        <begin position="1833"/>
        <end position="1853"/>
    </location>
</feature>
<feature type="region of interest" description="Disordered" evidence="2">
    <location>
        <begin position="414"/>
        <end position="492"/>
    </location>
</feature>
<feature type="compositionally biased region" description="Low complexity" evidence="2">
    <location>
        <begin position="1559"/>
        <end position="1582"/>
    </location>
</feature>
<dbReference type="Gene3D" id="1.10.10.60">
    <property type="entry name" value="Homeodomain-like"/>
    <property type="match status" value="1"/>
</dbReference>
<keyword evidence="5" id="KW-0238">DNA-binding</keyword>
<feature type="compositionally biased region" description="Basic residues" evidence="2">
    <location>
        <begin position="188"/>
        <end position="198"/>
    </location>
</feature>
<feature type="region of interest" description="Disordered" evidence="2">
    <location>
        <begin position="919"/>
        <end position="1026"/>
    </location>
</feature>
<feature type="compositionally biased region" description="Polar residues" evidence="2">
    <location>
        <begin position="1975"/>
        <end position="1997"/>
    </location>
</feature>
<feature type="region of interest" description="Disordered" evidence="2">
    <location>
        <begin position="674"/>
        <end position="701"/>
    </location>
</feature>
<feature type="region of interest" description="Disordered" evidence="2">
    <location>
        <begin position="1705"/>
        <end position="1760"/>
    </location>
</feature>
<evidence type="ECO:0000259" key="3">
    <source>
        <dbReference type="PROSITE" id="PS50090"/>
    </source>
</evidence>